<dbReference type="InterPro" id="IPR036390">
    <property type="entry name" value="WH_DNA-bd_sf"/>
</dbReference>
<sequence>MSQKQKQVLKLNDPKVIKAIQKPFARQIIECFYKTPLTASEVAEAVSFPKDKIYYHIKKLLAIDILYIAESEKVKGIEQSKYLPVAEQIMFDDQVIGSIAHSKDDVLPSEKVQVEKEEIETAHEETVETESDIDSEKTVNPLLENLLKKRSMKPDSVSTTPDLIESKDKTVLDKKTVEKPAFKRTIEDRRRSSDRRYEDDRRDEQDRRIKQILNYEGEDRREKNRRSGKEQRSRSSRREAIDRRLLKEDYKPDPVSLKTQDLPEKDSKQSLLVNNARLHLNGVTHAMTFVHTGHNITFMETDLGIEDFQIRQVINYRLPIIHGDDEIKTLPDLIANVYEQFVDKGKRKNIYLAIHSGGYQYEMTYVNTEDNKKSDFKDFLLYTLAKSYALDTEKSMVGYEFNDKRENNAVVCYSPYRENIEQDYTMLADIGLQPRYNTSIPKILHNIYNYYKPQGGSGHALLIYIGQVKTHLVLVQGYQLVESRDFAIGLDHFMDPLCKMVPEVDGTEDDIRNMALDFLDRYGVALPETKPSELDIFPWDEAQATLIRLGDRLQNELKSSRKYFSNVRETMEQKMMVVKEIYLGGPGSHIKNVDKLVSIALESPIKKLDILNTASVKKVGDSKTDLLTQIKERNINRKKKKAEDVLDEVRNKIMGHKKAIETATSPESVKYRLARLEIDKNSKIKSIEEATEKLIKTATDFKELKDDYTGTQETLAADLETVTGQLDSLSEDLLEKYQEHEYLVKQISRTEYESDQFQKKRKEARQESKGDYAVQLKKSANTRVSLAERKNEIEQKVADQQAKILKGQETLHDMSMRMETGHDEIAVMEYLLDTVQNTSNALRKSFLTHLKSLDTLQQTDLNELEQAGYLLTLNTKRLNSIRQTFAKLVSGESELDPGQYLDGENGFETRKKLVTVLDVILETPGNLDQIKKITADLIQINEEQQVIMKKRDKLQTRIKAKTRSRDKEERKLYILKKDIDLHNRELKEEGSQRRKILDAVDHIQEAMGQIEPLTTKNEVKKDLQQQRQKTRKELS</sequence>
<feature type="compositionally biased region" description="Basic and acidic residues" evidence="2">
    <location>
        <begin position="116"/>
        <end position="126"/>
    </location>
</feature>
<accession>A0A381YCE2</accession>
<dbReference type="AlphaFoldDB" id="A0A381YCE2"/>
<feature type="coiled-coil region" evidence="1">
    <location>
        <begin position="632"/>
        <end position="707"/>
    </location>
</feature>
<keyword evidence="1" id="KW-0175">Coiled coil</keyword>
<dbReference type="Gene3D" id="3.30.1490.300">
    <property type="match status" value="1"/>
</dbReference>
<dbReference type="Gene3D" id="1.10.10.10">
    <property type="entry name" value="Winged helix-like DNA-binding domain superfamily/Winged helix DNA-binding domain"/>
    <property type="match status" value="1"/>
</dbReference>
<dbReference type="Gene3D" id="3.30.420.40">
    <property type="match status" value="2"/>
</dbReference>
<protein>
    <recommendedName>
        <fullName evidence="4">HTH arsR-type domain-containing protein</fullName>
    </recommendedName>
</protein>
<evidence type="ECO:0000313" key="3">
    <source>
        <dbReference type="EMBL" id="SVA74261.1"/>
    </source>
</evidence>
<organism evidence="3">
    <name type="scientific">marine metagenome</name>
    <dbReference type="NCBI Taxonomy" id="408172"/>
    <lineage>
        <taxon>unclassified sequences</taxon>
        <taxon>metagenomes</taxon>
        <taxon>ecological metagenomes</taxon>
    </lineage>
</organism>
<dbReference type="EMBL" id="UINC01017812">
    <property type="protein sequence ID" value="SVA74261.1"/>
    <property type="molecule type" value="Genomic_DNA"/>
</dbReference>
<feature type="region of interest" description="Disordered" evidence="2">
    <location>
        <begin position="1008"/>
        <end position="1035"/>
    </location>
</feature>
<evidence type="ECO:0008006" key="4">
    <source>
        <dbReference type="Google" id="ProtNLM"/>
    </source>
</evidence>
<gene>
    <name evidence="3" type="ORF">METZ01_LOCUS127115</name>
</gene>
<dbReference type="SUPFAM" id="SSF46785">
    <property type="entry name" value="Winged helix' DNA-binding domain"/>
    <property type="match status" value="1"/>
</dbReference>
<name>A0A381YCE2_9ZZZZ</name>
<dbReference type="InterPro" id="IPR036388">
    <property type="entry name" value="WH-like_DNA-bd_sf"/>
</dbReference>
<evidence type="ECO:0000256" key="2">
    <source>
        <dbReference type="SAM" id="MobiDB-lite"/>
    </source>
</evidence>
<feature type="region of interest" description="Disordered" evidence="2">
    <location>
        <begin position="183"/>
        <end position="245"/>
    </location>
</feature>
<feature type="compositionally biased region" description="Basic and acidic residues" evidence="2">
    <location>
        <begin position="183"/>
        <end position="209"/>
    </location>
</feature>
<reference evidence="3" key="1">
    <citation type="submission" date="2018-05" db="EMBL/GenBank/DDBJ databases">
        <authorList>
            <person name="Lanie J.A."/>
            <person name="Ng W.-L."/>
            <person name="Kazmierczak K.M."/>
            <person name="Andrzejewski T.M."/>
            <person name="Davidsen T.M."/>
            <person name="Wayne K.J."/>
            <person name="Tettelin H."/>
            <person name="Glass J.I."/>
            <person name="Rusch D."/>
            <person name="Podicherti R."/>
            <person name="Tsui H.-C.T."/>
            <person name="Winkler M.E."/>
        </authorList>
    </citation>
    <scope>NUCLEOTIDE SEQUENCE</scope>
</reference>
<proteinExistence type="predicted"/>
<feature type="non-terminal residue" evidence="3">
    <location>
        <position position="1035"/>
    </location>
</feature>
<feature type="region of interest" description="Disordered" evidence="2">
    <location>
        <begin position="116"/>
        <end position="139"/>
    </location>
</feature>
<evidence type="ECO:0000256" key="1">
    <source>
        <dbReference type="SAM" id="Coils"/>
    </source>
</evidence>
<feature type="coiled-coil region" evidence="1">
    <location>
        <begin position="747"/>
        <end position="803"/>
    </location>
</feature>
<feature type="compositionally biased region" description="Basic and acidic residues" evidence="2">
    <location>
        <begin position="217"/>
        <end position="245"/>
    </location>
</feature>